<dbReference type="CDD" id="cd07377">
    <property type="entry name" value="WHTH_GntR"/>
    <property type="match status" value="1"/>
</dbReference>
<dbReference type="GO" id="GO:0003700">
    <property type="term" value="F:DNA-binding transcription factor activity"/>
    <property type="evidence" value="ECO:0007669"/>
    <property type="project" value="InterPro"/>
</dbReference>
<reference evidence="6 7" key="1">
    <citation type="submission" date="2017-05" db="EMBL/GenBank/DDBJ databases">
        <title>Vagococcus spp. assemblies.</title>
        <authorList>
            <person name="Gulvik C.A."/>
        </authorList>
    </citation>
    <scope>NUCLEOTIDE SEQUENCE [LARGE SCALE GENOMIC DNA]</scope>
    <source>
        <strain evidence="6 7">SS1714</strain>
    </source>
</reference>
<dbReference type="GO" id="GO:0003677">
    <property type="term" value="F:DNA binding"/>
    <property type="evidence" value="ECO:0007669"/>
    <property type="project" value="UniProtKB-KW"/>
</dbReference>
<dbReference type="Proteomes" id="UP000288028">
    <property type="component" value="Unassembled WGS sequence"/>
</dbReference>
<dbReference type="PROSITE" id="PS50949">
    <property type="entry name" value="HTH_GNTR"/>
    <property type="match status" value="1"/>
</dbReference>
<feature type="coiled-coil region" evidence="4">
    <location>
        <begin position="100"/>
        <end position="127"/>
    </location>
</feature>
<gene>
    <name evidence="6" type="ORF">CBF28_08355</name>
</gene>
<evidence type="ECO:0000256" key="2">
    <source>
        <dbReference type="ARBA" id="ARBA00023125"/>
    </source>
</evidence>
<protein>
    <recommendedName>
        <fullName evidence="5">HTH gntR-type domain-containing protein</fullName>
    </recommendedName>
</protein>
<dbReference type="PANTHER" id="PTHR43537:SF5">
    <property type="entry name" value="UXU OPERON TRANSCRIPTIONAL REGULATOR"/>
    <property type="match status" value="1"/>
</dbReference>
<dbReference type="OrthoDB" id="368257at2"/>
<dbReference type="InterPro" id="IPR036390">
    <property type="entry name" value="WH_DNA-bd_sf"/>
</dbReference>
<name>A0A430B1F1_9ENTE</name>
<comment type="caution">
    <text evidence="6">The sequence shown here is derived from an EMBL/GenBank/DDBJ whole genome shotgun (WGS) entry which is preliminary data.</text>
</comment>
<dbReference type="InterPro" id="IPR000524">
    <property type="entry name" value="Tscrpt_reg_HTH_GntR"/>
</dbReference>
<evidence type="ECO:0000256" key="4">
    <source>
        <dbReference type="SAM" id="Coils"/>
    </source>
</evidence>
<evidence type="ECO:0000256" key="1">
    <source>
        <dbReference type="ARBA" id="ARBA00023015"/>
    </source>
</evidence>
<dbReference type="EMBL" id="NGKB01000007">
    <property type="protein sequence ID" value="RSU14155.1"/>
    <property type="molecule type" value="Genomic_DNA"/>
</dbReference>
<keyword evidence="3" id="KW-0804">Transcription</keyword>
<evidence type="ECO:0000256" key="3">
    <source>
        <dbReference type="ARBA" id="ARBA00023163"/>
    </source>
</evidence>
<proteinExistence type="predicted"/>
<dbReference type="Gene3D" id="1.10.10.10">
    <property type="entry name" value="Winged helix-like DNA-binding domain superfamily/Winged helix DNA-binding domain"/>
    <property type="match status" value="1"/>
</dbReference>
<organism evidence="6 7">
    <name type="scientific">Vagococcus carniphilus</name>
    <dbReference type="NCBI Taxonomy" id="218144"/>
    <lineage>
        <taxon>Bacteria</taxon>
        <taxon>Bacillati</taxon>
        <taxon>Bacillota</taxon>
        <taxon>Bacilli</taxon>
        <taxon>Lactobacillales</taxon>
        <taxon>Enterococcaceae</taxon>
        <taxon>Vagococcus</taxon>
    </lineage>
</organism>
<dbReference type="InterPro" id="IPR036388">
    <property type="entry name" value="WH-like_DNA-bd_sf"/>
</dbReference>
<dbReference type="AlphaFoldDB" id="A0A430B1F1"/>
<dbReference type="Pfam" id="PF00392">
    <property type="entry name" value="GntR"/>
    <property type="match status" value="1"/>
</dbReference>
<dbReference type="SMART" id="SM00345">
    <property type="entry name" value="HTH_GNTR"/>
    <property type="match status" value="1"/>
</dbReference>
<dbReference type="SUPFAM" id="SSF46785">
    <property type="entry name" value="Winged helix' DNA-binding domain"/>
    <property type="match status" value="1"/>
</dbReference>
<keyword evidence="7" id="KW-1185">Reference proteome</keyword>
<evidence type="ECO:0000313" key="6">
    <source>
        <dbReference type="EMBL" id="RSU14155.1"/>
    </source>
</evidence>
<feature type="domain" description="HTH gntR-type" evidence="5">
    <location>
        <begin position="6"/>
        <end position="73"/>
    </location>
</feature>
<evidence type="ECO:0000313" key="7">
    <source>
        <dbReference type="Proteomes" id="UP000288028"/>
    </source>
</evidence>
<evidence type="ECO:0000259" key="5">
    <source>
        <dbReference type="PROSITE" id="PS50949"/>
    </source>
</evidence>
<keyword evidence="1" id="KW-0805">Transcription regulation</keyword>
<keyword evidence="2" id="KW-0238">DNA-binding</keyword>
<accession>A0A430B1F1</accession>
<dbReference type="PANTHER" id="PTHR43537">
    <property type="entry name" value="TRANSCRIPTIONAL REGULATOR, GNTR FAMILY"/>
    <property type="match status" value="1"/>
</dbReference>
<keyword evidence="4" id="KW-0175">Coiled coil</keyword>
<sequence length="213" mass="25398">MTVKKSRMQQKAYDYIKGKIEDGTWQNDVRIVEQDISNQLNISRTPIREAIKWLILEGYLEKVVNRGVVVKKQIISKEEFVERAQLLELLLSNYMFQLQIKNLSINMDNTKQKLESLKSETDLLEKQTVLMEILETFLVNLDNHIMKQIITKNFQQLHYVKFPHESPHFFYEEVINCFSNLCLHLGEKEFELARKDIRVFFNRVVLELIDQQF</sequence>